<dbReference type="Proteomes" id="UP000294644">
    <property type="component" value="Unassembled WGS sequence"/>
</dbReference>
<keyword evidence="2" id="KW-1185">Reference proteome</keyword>
<dbReference type="SUPFAM" id="SSF53756">
    <property type="entry name" value="UDP-Glycosyltransferase/glycogen phosphorylase"/>
    <property type="match status" value="1"/>
</dbReference>
<dbReference type="OrthoDB" id="1308937at2"/>
<proteinExistence type="predicted"/>
<reference evidence="1 2" key="1">
    <citation type="submission" date="2019-03" db="EMBL/GenBank/DDBJ databases">
        <title>Flavobacterium LB-D12 sp. nov., isolated from arctic soil.</title>
        <authorList>
            <person name="Chaudhary D.K."/>
        </authorList>
    </citation>
    <scope>NUCLEOTIDE SEQUENCE [LARGE SCALE GENOMIC DNA]</scope>
    <source>
        <strain evidence="1 2">LB-D12</strain>
    </source>
</reference>
<dbReference type="EMBL" id="SMFN01000017">
    <property type="protein sequence ID" value="TDE02047.1"/>
    <property type="molecule type" value="Genomic_DNA"/>
</dbReference>
<protein>
    <recommendedName>
        <fullName evidence="3">Glycosyltransferase family 1 protein</fullName>
    </recommendedName>
</protein>
<organism evidence="1 2">
    <name type="scientific">Flavobacterium sandaracinum</name>
    <dbReference type="NCBI Taxonomy" id="2541733"/>
    <lineage>
        <taxon>Bacteria</taxon>
        <taxon>Pseudomonadati</taxon>
        <taxon>Bacteroidota</taxon>
        <taxon>Flavobacteriia</taxon>
        <taxon>Flavobacteriales</taxon>
        <taxon>Flavobacteriaceae</taxon>
        <taxon>Flavobacterium</taxon>
    </lineage>
</organism>
<evidence type="ECO:0008006" key="3">
    <source>
        <dbReference type="Google" id="ProtNLM"/>
    </source>
</evidence>
<sequence>MNLLVIAQDLRTSGTSEGIVSRSFIAKLRKSYPDAVIDVVYIKQSPSEDNLYLLPVNEIITHIVKLETPYFIKWFNKIYWRLFHTSLVVEHVHRVYANIIAKIDYKKYDHIFIRSAGIDHEVILATKDLPILQKAIVNFHDPYPLFWYAGTQSPLTILELFKLKKMHAVISQAKTCMSSARLMAEDMQYLYGSRKKFYHLPHQYDAHVFDLTVLSKVLKKNRKLLISYHGAIMFGRNMDVVFDAYQELVECNSIYKENTEFVARLNGQQNARLREKYSKNKNIIILDTINFSNSCYEQIHEADINIILENGPLYSNTLVGKAPFLASIGKPVFVVAPERSEIRLIIKEEQYIASYADKNEIKKKLENLIVNRLNFDEPLNPFGDYFSTENFKVLLETILYAKDGGN</sequence>
<accession>A0A4R5CRC1</accession>
<evidence type="ECO:0000313" key="2">
    <source>
        <dbReference type="Proteomes" id="UP000294644"/>
    </source>
</evidence>
<dbReference type="AlphaFoldDB" id="A0A4R5CRC1"/>
<dbReference type="RefSeq" id="WP_132066934.1">
    <property type="nucleotide sequence ID" value="NZ_SMFN01000017.1"/>
</dbReference>
<evidence type="ECO:0000313" key="1">
    <source>
        <dbReference type="EMBL" id="TDE02047.1"/>
    </source>
</evidence>
<comment type="caution">
    <text evidence="1">The sequence shown here is derived from an EMBL/GenBank/DDBJ whole genome shotgun (WGS) entry which is preliminary data.</text>
</comment>
<gene>
    <name evidence="1" type="ORF">E0F91_13230</name>
</gene>
<name>A0A4R5CRC1_9FLAO</name>